<evidence type="ECO:0000313" key="4">
    <source>
        <dbReference type="EMBL" id="MBO8198186.1"/>
    </source>
</evidence>
<evidence type="ECO:0000256" key="1">
    <source>
        <dbReference type="ARBA" id="ARBA00022603"/>
    </source>
</evidence>
<sequence length="222" mass="24241">MAGVRVDVHGFWEADGATKTFTHSLDPDLLAAHVPPTARVLDYGCGYGRLTARLGELGYSHVVGVDPSRTMIERGLRENPRLALHHQRELPLPDRDGAYDAVLLFAVLTCVPDDAAQGATLAELARVLRPGGVLYVSEVPLQRDARNVARYEQHQQIAPHSPYGTFTTEDGGLFRHLPADRLRALLDDHGFAVAEERTGTAPTLNGHVAECLQLAARRRTEG</sequence>
<name>A0ABS3XSY7_9ACTN</name>
<keyword evidence="5" id="KW-1185">Reference proteome</keyword>
<dbReference type="Proteomes" id="UP000721954">
    <property type="component" value="Unassembled WGS sequence"/>
</dbReference>
<dbReference type="Gene3D" id="3.40.50.150">
    <property type="entry name" value="Vaccinia Virus protein VP39"/>
    <property type="match status" value="1"/>
</dbReference>
<dbReference type="CDD" id="cd02440">
    <property type="entry name" value="AdoMet_MTases"/>
    <property type="match status" value="1"/>
</dbReference>
<dbReference type="GO" id="GO:0008168">
    <property type="term" value="F:methyltransferase activity"/>
    <property type="evidence" value="ECO:0007669"/>
    <property type="project" value="UniProtKB-KW"/>
</dbReference>
<evidence type="ECO:0000313" key="5">
    <source>
        <dbReference type="Proteomes" id="UP000721954"/>
    </source>
</evidence>
<dbReference type="GeneID" id="96258486"/>
<dbReference type="Pfam" id="PF13489">
    <property type="entry name" value="Methyltransf_23"/>
    <property type="match status" value="1"/>
</dbReference>
<comment type="caution">
    <text evidence="4">The sequence shown here is derived from an EMBL/GenBank/DDBJ whole genome shotgun (WGS) entry which is preliminary data.</text>
</comment>
<dbReference type="GO" id="GO:0032259">
    <property type="term" value="P:methylation"/>
    <property type="evidence" value="ECO:0007669"/>
    <property type="project" value="UniProtKB-KW"/>
</dbReference>
<accession>A0ABS3XSY7</accession>
<reference evidence="4 5" key="1">
    <citation type="submission" date="2021-02" db="EMBL/GenBank/DDBJ databases">
        <title>Streptomyces spirodelae sp. nov., isolated from duckweed.</title>
        <authorList>
            <person name="Saimee Y."/>
            <person name="Duangmal K."/>
        </authorList>
    </citation>
    <scope>NUCLEOTIDE SEQUENCE [LARGE SCALE GENOMIC DNA]</scope>
    <source>
        <strain evidence="4 5">DSM 42105</strain>
    </source>
</reference>
<organism evidence="4 5">
    <name type="scientific">Streptomyces smyrnaeus</name>
    <dbReference type="NCBI Taxonomy" id="1387713"/>
    <lineage>
        <taxon>Bacteria</taxon>
        <taxon>Bacillati</taxon>
        <taxon>Actinomycetota</taxon>
        <taxon>Actinomycetes</taxon>
        <taxon>Kitasatosporales</taxon>
        <taxon>Streptomycetaceae</taxon>
        <taxon>Streptomyces</taxon>
    </lineage>
</organism>
<dbReference type="PANTHER" id="PTHR43464:SF19">
    <property type="entry name" value="UBIQUINONE BIOSYNTHESIS O-METHYLTRANSFERASE, MITOCHONDRIAL"/>
    <property type="match status" value="1"/>
</dbReference>
<keyword evidence="3" id="KW-0949">S-adenosyl-L-methionine</keyword>
<keyword evidence="2" id="KW-0808">Transferase</keyword>
<dbReference type="RefSeq" id="WP_209209927.1">
    <property type="nucleotide sequence ID" value="NZ_JAFFZM010000003.1"/>
</dbReference>
<protein>
    <submittedName>
        <fullName evidence="4">Class I SAM-dependent methyltransferase</fullName>
    </submittedName>
</protein>
<dbReference type="PANTHER" id="PTHR43464">
    <property type="entry name" value="METHYLTRANSFERASE"/>
    <property type="match status" value="1"/>
</dbReference>
<evidence type="ECO:0000256" key="2">
    <source>
        <dbReference type="ARBA" id="ARBA00022679"/>
    </source>
</evidence>
<keyword evidence="1 4" id="KW-0489">Methyltransferase</keyword>
<evidence type="ECO:0000256" key="3">
    <source>
        <dbReference type="ARBA" id="ARBA00022691"/>
    </source>
</evidence>
<dbReference type="EMBL" id="JAFFZM010000003">
    <property type="protein sequence ID" value="MBO8198186.1"/>
    <property type="molecule type" value="Genomic_DNA"/>
</dbReference>
<dbReference type="InterPro" id="IPR029063">
    <property type="entry name" value="SAM-dependent_MTases_sf"/>
</dbReference>
<proteinExistence type="predicted"/>
<gene>
    <name evidence="4" type="ORF">JW613_07690</name>
</gene>
<dbReference type="SUPFAM" id="SSF53335">
    <property type="entry name" value="S-adenosyl-L-methionine-dependent methyltransferases"/>
    <property type="match status" value="1"/>
</dbReference>